<dbReference type="AlphaFoldDB" id="A0AAW8SW29"/>
<gene>
    <name evidence="1" type="ORF">P7D78_12920</name>
</gene>
<evidence type="ECO:0000313" key="2">
    <source>
        <dbReference type="Proteomes" id="UP001249240"/>
    </source>
</evidence>
<comment type="caution">
    <text evidence="1">The sequence shown here is derived from an EMBL/GenBank/DDBJ whole genome shotgun (WGS) entry which is preliminary data.</text>
</comment>
<reference evidence="1" key="1">
    <citation type="submission" date="2023-03" db="EMBL/GenBank/DDBJ databases">
        <authorList>
            <person name="Shen W."/>
            <person name="Cai J."/>
        </authorList>
    </citation>
    <scope>NUCLEOTIDE SEQUENCE</scope>
    <source>
        <strain evidence="1">B646-2</strain>
    </source>
</reference>
<dbReference type="RefSeq" id="WP_010743486.1">
    <property type="nucleotide sequence ID" value="NZ_BAAAXM010000027.1"/>
</dbReference>
<evidence type="ECO:0000313" key="1">
    <source>
        <dbReference type="EMBL" id="MDT2539030.1"/>
    </source>
</evidence>
<dbReference type="EMBL" id="JARPXM010000013">
    <property type="protein sequence ID" value="MDT2539030.1"/>
    <property type="molecule type" value="Genomic_DNA"/>
</dbReference>
<organism evidence="1 2">
    <name type="scientific">Enterococcus raffinosus</name>
    <dbReference type="NCBI Taxonomy" id="71452"/>
    <lineage>
        <taxon>Bacteria</taxon>
        <taxon>Bacillati</taxon>
        <taxon>Bacillota</taxon>
        <taxon>Bacilli</taxon>
        <taxon>Lactobacillales</taxon>
        <taxon>Enterococcaceae</taxon>
        <taxon>Enterococcus</taxon>
    </lineage>
</organism>
<dbReference type="Proteomes" id="UP001249240">
    <property type="component" value="Unassembled WGS sequence"/>
</dbReference>
<protein>
    <submittedName>
        <fullName evidence="1">Uncharacterized protein</fullName>
    </submittedName>
</protein>
<sequence>MTKQKLTNQQLFTLSRPTLEKRIRRFYFDTKDGKTAIEMLITLQVREELCETDFSNILGELVRHIFLETRSTAAMRRYYLYFTDYFTKKDWQLLNLKLFPAQTFIAEKLEQLYTQVIGKPLARLAES</sequence>
<name>A0AAW8SW29_9ENTE</name>
<accession>A0AAW8SW29</accession>
<proteinExistence type="predicted"/>